<name>A0A1B6D0T9_9HEMI</name>
<feature type="region of interest" description="Disordered" evidence="2">
    <location>
        <begin position="505"/>
        <end position="538"/>
    </location>
</feature>
<organism evidence="3">
    <name type="scientific">Clastoptera arizonana</name>
    <name type="common">Arizona spittle bug</name>
    <dbReference type="NCBI Taxonomy" id="38151"/>
    <lineage>
        <taxon>Eukaryota</taxon>
        <taxon>Metazoa</taxon>
        <taxon>Ecdysozoa</taxon>
        <taxon>Arthropoda</taxon>
        <taxon>Hexapoda</taxon>
        <taxon>Insecta</taxon>
        <taxon>Pterygota</taxon>
        <taxon>Neoptera</taxon>
        <taxon>Paraneoptera</taxon>
        <taxon>Hemiptera</taxon>
        <taxon>Auchenorrhyncha</taxon>
        <taxon>Cercopoidea</taxon>
        <taxon>Clastopteridae</taxon>
        <taxon>Clastoptera</taxon>
    </lineage>
</organism>
<dbReference type="EMBL" id="GEDC01018014">
    <property type="protein sequence ID" value="JAS19284.1"/>
    <property type="molecule type" value="Transcribed_RNA"/>
</dbReference>
<feature type="region of interest" description="Disordered" evidence="2">
    <location>
        <begin position="670"/>
        <end position="697"/>
    </location>
</feature>
<accession>A0A1B6D0T9</accession>
<feature type="compositionally biased region" description="Polar residues" evidence="2">
    <location>
        <begin position="14"/>
        <end position="23"/>
    </location>
</feature>
<evidence type="ECO:0000256" key="2">
    <source>
        <dbReference type="SAM" id="MobiDB-lite"/>
    </source>
</evidence>
<gene>
    <name evidence="3" type="ORF">g.14386</name>
</gene>
<feature type="region of interest" description="Disordered" evidence="2">
    <location>
        <begin position="41"/>
        <end position="67"/>
    </location>
</feature>
<reference evidence="3" key="1">
    <citation type="submission" date="2015-12" db="EMBL/GenBank/DDBJ databases">
        <title>De novo transcriptome assembly of four potential Pierce s Disease insect vectors from Arizona vineyards.</title>
        <authorList>
            <person name="Tassone E.E."/>
        </authorList>
    </citation>
    <scope>NUCLEOTIDE SEQUENCE</scope>
</reference>
<protein>
    <submittedName>
        <fullName evidence="3">Uncharacterized protein</fullName>
    </submittedName>
</protein>
<sequence>MDFEDDMMPKNAPQPVSFTETSAKPSLPEVSLLFDQEKSSNAFNKGSNFKEPNFSKRQDNSFNEDITVTPSEPYNIWKWKKASHESSNRHINLPNTHPLQTPLKFDDELKTRSTLKNDYQQNFNPIHRIPTANVKNQHSYRPYSVEIDANSFDNCSVKLHGHNNFAKHDYGVEKNYVMHKNEPSPNIDFINYRPHTTLESNQCNMHFPSTNNYHYKSASTSINQHKRCHSNDNLFANSISHENTLRHERQSNVIDHCNLRAQNLLTGLGETHSHNVGCNHDILLNRCSNVYKHPQSQPHCCIGVNSPQAVKCDEQKDTDFIKDMLKIIQTQNEQILKLQNQINQLVQIHVSCHLINPHTDKLNPHVKNSQQDRNLQNDVSIFPQNTTREINSNGSSVEKLKKTPKDAIDENISTDIHDVKKSNLLKTCGNCECIRKSPTQETKEVSPKKCDDNIIQTSKNPFLSRQNRSVDPSHPIEDKSIVDKSFTLNEADLVINTVAEQIPSPTSSVHVDMQDYNSSSYDNSSDSSSEEESSKEPQVGWTFYNNVVGQVNNILHKKSHHMKTPDTFDAVRNATMEHLRRLGISFNDVDNTISKKVTFGASNEKNETDITMHFNALAMECLNEDRGIRNNSNLSYATLHYLERYHLLPKNQDTMFQQQTASVPPIEKIRKQKKKKETYHKLPQQTKSKKKSASKILDITTLKQQPKLL</sequence>
<evidence type="ECO:0000256" key="1">
    <source>
        <dbReference type="SAM" id="Coils"/>
    </source>
</evidence>
<feature type="compositionally biased region" description="Low complexity" evidence="2">
    <location>
        <begin position="515"/>
        <end position="527"/>
    </location>
</feature>
<dbReference type="AlphaFoldDB" id="A0A1B6D0T9"/>
<feature type="region of interest" description="Disordered" evidence="2">
    <location>
        <begin position="1"/>
        <end position="23"/>
    </location>
</feature>
<keyword evidence="1" id="KW-0175">Coiled coil</keyword>
<feature type="coiled-coil region" evidence="1">
    <location>
        <begin position="321"/>
        <end position="348"/>
    </location>
</feature>
<proteinExistence type="predicted"/>
<evidence type="ECO:0000313" key="3">
    <source>
        <dbReference type="EMBL" id="JAS19284.1"/>
    </source>
</evidence>